<dbReference type="PANTHER" id="PTHR18916:SF6">
    <property type="entry name" value="DYNACTIN SUBUNIT 1"/>
    <property type="match status" value="1"/>
</dbReference>
<dbReference type="GO" id="GO:0005819">
    <property type="term" value="C:spindle"/>
    <property type="evidence" value="ECO:0007669"/>
    <property type="project" value="UniProtKB-SubCell"/>
</dbReference>
<evidence type="ECO:0000256" key="6">
    <source>
        <dbReference type="ARBA" id="ARBA00023212"/>
    </source>
</evidence>
<keyword evidence="10" id="KW-1185">Reference proteome</keyword>
<name>A0A0L0D5B3_THETB</name>
<reference evidence="9 10" key="1">
    <citation type="submission" date="2010-05" db="EMBL/GenBank/DDBJ databases">
        <title>The Genome Sequence of Thecamonas trahens ATCC 50062.</title>
        <authorList>
            <consortium name="The Broad Institute Genome Sequencing Platform"/>
            <person name="Russ C."/>
            <person name="Cuomo C."/>
            <person name="Shea T."/>
            <person name="Young S.K."/>
            <person name="Zeng Q."/>
            <person name="Koehrsen M."/>
            <person name="Haas B."/>
            <person name="Borodovsky M."/>
            <person name="Guigo R."/>
            <person name="Alvarado L."/>
            <person name="Berlin A."/>
            <person name="Bochicchio J."/>
            <person name="Borenstein D."/>
            <person name="Chapman S."/>
            <person name="Chen Z."/>
            <person name="Freedman E."/>
            <person name="Gellesch M."/>
            <person name="Goldberg J."/>
            <person name="Griggs A."/>
            <person name="Gujja S."/>
            <person name="Heilman E."/>
            <person name="Heiman D."/>
            <person name="Hepburn T."/>
            <person name="Howarth C."/>
            <person name="Jen D."/>
            <person name="Larson L."/>
            <person name="Mehta T."/>
            <person name="Park D."/>
            <person name="Pearson M."/>
            <person name="Roberts A."/>
            <person name="Saif S."/>
            <person name="Shenoy N."/>
            <person name="Sisk P."/>
            <person name="Stolte C."/>
            <person name="Sykes S."/>
            <person name="Thomson T."/>
            <person name="Walk T."/>
            <person name="White J."/>
            <person name="Yandava C."/>
            <person name="Burger G."/>
            <person name="Gray M.W."/>
            <person name="Holland P.W.H."/>
            <person name="King N."/>
            <person name="Lang F.B.F."/>
            <person name="Roger A.J."/>
            <person name="Ruiz-Trillo I."/>
            <person name="Lander E."/>
            <person name="Nusbaum C."/>
        </authorList>
    </citation>
    <scope>NUCLEOTIDE SEQUENCE [LARGE SCALE GENOMIC DNA]</scope>
    <source>
        <strain evidence="9 10">ATCC 50062</strain>
    </source>
</reference>
<accession>A0A0L0D5B3</accession>
<keyword evidence="2" id="KW-0963">Cytoplasm</keyword>
<dbReference type="GeneID" id="25563279"/>
<feature type="domain" description="CAP-Gly" evidence="8">
    <location>
        <begin position="175"/>
        <end position="218"/>
    </location>
</feature>
<organism evidence="9 10">
    <name type="scientific">Thecamonas trahens ATCC 50062</name>
    <dbReference type="NCBI Taxonomy" id="461836"/>
    <lineage>
        <taxon>Eukaryota</taxon>
        <taxon>Apusozoa</taxon>
        <taxon>Apusomonadida</taxon>
        <taxon>Apusomonadidae</taxon>
        <taxon>Thecamonas</taxon>
    </lineage>
</organism>
<dbReference type="PANTHER" id="PTHR18916">
    <property type="entry name" value="DYNACTIN 1-RELATED MICROTUBULE-BINDING"/>
    <property type="match status" value="1"/>
</dbReference>
<dbReference type="InterPro" id="IPR036859">
    <property type="entry name" value="CAP-Gly_dom_sf"/>
</dbReference>
<keyword evidence="3" id="KW-0493">Microtubule</keyword>
<dbReference type="GO" id="GO:0005874">
    <property type="term" value="C:microtubule"/>
    <property type="evidence" value="ECO:0007669"/>
    <property type="project" value="UniProtKB-KW"/>
</dbReference>
<dbReference type="PROSITE" id="PS50245">
    <property type="entry name" value="CAP_GLY_2"/>
    <property type="match status" value="1"/>
</dbReference>
<dbReference type="RefSeq" id="XP_013759609.1">
    <property type="nucleotide sequence ID" value="XM_013904155.1"/>
</dbReference>
<feature type="compositionally biased region" description="Basic residues" evidence="7">
    <location>
        <begin position="107"/>
        <end position="117"/>
    </location>
</feature>
<evidence type="ECO:0000256" key="3">
    <source>
        <dbReference type="ARBA" id="ARBA00022701"/>
    </source>
</evidence>
<protein>
    <recommendedName>
        <fullName evidence="8">CAP-Gly domain-containing protein</fullName>
    </recommendedName>
</protein>
<evidence type="ECO:0000313" key="9">
    <source>
        <dbReference type="EMBL" id="KNC47266.1"/>
    </source>
</evidence>
<dbReference type="SMART" id="SM01052">
    <property type="entry name" value="CAP_GLY"/>
    <property type="match status" value="2"/>
</dbReference>
<evidence type="ECO:0000259" key="8">
    <source>
        <dbReference type="PROSITE" id="PS50245"/>
    </source>
</evidence>
<dbReference type="OrthoDB" id="2161909at2759"/>
<dbReference type="InterPro" id="IPR000938">
    <property type="entry name" value="CAP-Gly_domain"/>
</dbReference>
<keyword evidence="5" id="KW-0175">Coiled coil</keyword>
<dbReference type="STRING" id="461836.A0A0L0D5B3"/>
<dbReference type="AlphaFoldDB" id="A0A0L0D5B3"/>
<dbReference type="SUPFAM" id="SSF74924">
    <property type="entry name" value="Cap-Gly domain"/>
    <property type="match status" value="2"/>
</dbReference>
<feature type="region of interest" description="Disordered" evidence="7">
    <location>
        <begin position="107"/>
        <end position="132"/>
    </location>
</feature>
<sequence length="235" mass="25699">MAVDDNELARAGWDTADEMRVGAWCLVDELHPGTVAFVGSIVEAEGTWVGVTLDAPLGDLVQGPIRYFAFKKGYGMMVHPARVRIVPKPMSQSARAELEREARAAAARRRRLRRRSSRSPPPSSPALKLDSQEAMHDLVEAEKVAKLARRARLRFPIGTRVVVNGTHSGEVCFIGATEFAHGLWFGIHLDEPGEGNCDGSINGVDYFDSEPDTAVFVRKAALVRIASAPLRRTVV</sequence>
<evidence type="ECO:0000313" key="10">
    <source>
        <dbReference type="Proteomes" id="UP000054408"/>
    </source>
</evidence>
<evidence type="ECO:0000256" key="5">
    <source>
        <dbReference type="ARBA" id="ARBA00023054"/>
    </source>
</evidence>
<dbReference type="GO" id="GO:0030286">
    <property type="term" value="C:dynein complex"/>
    <property type="evidence" value="ECO:0007669"/>
    <property type="project" value="UniProtKB-KW"/>
</dbReference>
<dbReference type="EMBL" id="GL349446">
    <property type="protein sequence ID" value="KNC47266.1"/>
    <property type="molecule type" value="Genomic_DNA"/>
</dbReference>
<evidence type="ECO:0000256" key="2">
    <source>
        <dbReference type="ARBA" id="ARBA00022490"/>
    </source>
</evidence>
<proteinExistence type="predicted"/>
<dbReference type="eggNOG" id="KOG4568">
    <property type="taxonomic scope" value="Eukaryota"/>
</dbReference>
<dbReference type="Gene3D" id="2.30.30.190">
    <property type="entry name" value="CAP Gly-rich-like domain"/>
    <property type="match status" value="2"/>
</dbReference>
<keyword evidence="4" id="KW-0243">Dynein</keyword>
<comment type="subcellular location">
    <subcellularLocation>
        <location evidence="1">Cytoplasm</location>
        <location evidence="1">Cytoskeleton</location>
        <location evidence="1">Spindle</location>
    </subcellularLocation>
</comment>
<evidence type="ECO:0000256" key="4">
    <source>
        <dbReference type="ARBA" id="ARBA00023017"/>
    </source>
</evidence>
<dbReference type="Pfam" id="PF01302">
    <property type="entry name" value="CAP_GLY"/>
    <property type="match status" value="2"/>
</dbReference>
<evidence type="ECO:0000256" key="7">
    <source>
        <dbReference type="SAM" id="MobiDB-lite"/>
    </source>
</evidence>
<evidence type="ECO:0000256" key="1">
    <source>
        <dbReference type="ARBA" id="ARBA00004186"/>
    </source>
</evidence>
<keyword evidence="6" id="KW-0206">Cytoskeleton</keyword>
<gene>
    <name evidence="9" type="ORF">AMSG_03696</name>
</gene>
<dbReference type="Proteomes" id="UP000054408">
    <property type="component" value="Unassembled WGS sequence"/>
</dbReference>